<feature type="transmembrane region" description="Helical" evidence="6">
    <location>
        <begin position="12"/>
        <end position="29"/>
    </location>
</feature>
<dbReference type="PANTHER" id="PTHR23537">
    <property type="match status" value="1"/>
</dbReference>
<feature type="transmembrane region" description="Helical" evidence="6">
    <location>
        <begin position="298"/>
        <end position="322"/>
    </location>
</feature>
<feature type="transmembrane region" description="Helical" evidence="6">
    <location>
        <begin position="105"/>
        <end position="129"/>
    </location>
</feature>
<comment type="subcellular location">
    <subcellularLocation>
        <location evidence="1">Cell membrane</location>
        <topology evidence="1">Multi-pass membrane protein</topology>
    </subcellularLocation>
</comment>
<dbReference type="PROSITE" id="PS50850">
    <property type="entry name" value="MFS"/>
    <property type="match status" value="1"/>
</dbReference>
<evidence type="ECO:0000256" key="6">
    <source>
        <dbReference type="SAM" id="Phobius"/>
    </source>
</evidence>
<feature type="transmembrane region" description="Helical" evidence="6">
    <location>
        <begin position="80"/>
        <end position="99"/>
    </location>
</feature>
<keyword evidence="9" id="KW-1185">Reference proteome</keyword>
<reference evidence="8 9" key="1">
    <citation type="submission" date="2023-07" db="EMBL/GenBank/DDBJ databases">
        <title>Sequencing the genomes of 1000 actinobacteria strains.</title>
        <authorList>
            <person name="Klenk H.-P."/>
        </authorList>
    </citation>
    <scope>NUCLEOTIDE SEQUENCE [LARGE SCALE GENOMIC DNA]</scope>
    <source>
        <strain evidence="8 9">DSM 14785</strain>
    </source>
</reference>
<feature type="transmembrane region" description="Helical" evidence="6">
    <location>
        <begin position="334"/>
        <end position="355"/>
    </location>
</feature>
<feature type="transmembrane region" description="Helical" evidence="6">
    <location>
        <begin position="361"/>
        <end position="379"/>
    </location>
</feature>
<dbReference type="InterPro" id="IPR020846">
    <property type="entry name" value="MFS_dom"/>
</dbReference>
<dbReference type="InterPro" id="IPR036259">
    <property type="entry name" value="MFS_trans_sf"/>
</dbReference>
<gene>
    <name evidence="8" type="ORF">JO380_002421</name>
</gene>
<evidence type="ECO:0000256" key="5">
    <source>
        <dbReference type="SAM" id="MobiDB-lite"/>
    </source>
</evidence>
<evidence type="ECO:0000256" key="4">
    <source>
        <dbReference type="ARBA" id="ARBA00023136"/>
    </source>
</evidence>
<dbReference type="InterPro" id="IPR010645">
    <property type="entry name" value="MFS_4"/>
</dbReference>
<feature type="transmembrane region" description="Helical" evidence="6">
    <location>
        <begin position="212"/>
        <end position="230"/>
    </location>
</feature>
<accession>A0ABU0GN85</accession>
<keyword evidence="3 6" id="KW-1133">Transmembrane helix</keyword>
<name>A0ABU0GN85_9CELL</name>
<feature type="transmembrane region" description="Helical" evidence="6">
    <location>
        <begin position="168"/>
        <end position="191"/>
    </location>
</feature>
<evidence type="ECO:0000313" key="8">
    <source>
        <dbReference type="EMBL" id="MDQ0426040.1"/>
    </source>
</evidence>
<feature type="region of interest" description="Disordered" evidence="5">
    <location>
        <begin position="382"/>
        <end position="437"/>
    </location>
</feature>
<evidence type="ECO:0000259" key="7">
    <source>
        <dbReference type="PROSITE" id="PS50850"/>
    </source>
</evidence>
<evidence type="ECO:0000256" key="3">
    <source>
        <dbReference type="ARBA" id="ARBA00022989"/>
    </source>
</evidence>
<evidence type="ECO:0000313" key="9">
    <source>
        <dbReference type="Proteomes" id="UP001240250"/>
    </source>
</evidence>
<feature type="transmembrane region" description="Helical" evidence="6">
    <location>
        <begin position="242"/>
        <end position="261"/>
    </location>
</feature>
<evidence type="ECO:0000256" key="2">
    <source>
        <dbReference type="ARBA" id="ARBA00022692"/>
    </source>
</evidence>
<dbReference type="SUPFAM" id="SSF103473">
    <property type="entry name" value="MFS general substrate transporter"/>
    <property type="match status" value="1"/>
</dbReference>
<feature type="domain" description="Major facilitator superfamily (MFS) profile" evidence="7">
    <location>
        <begin position="11"/>
        <end position="386"/>
    </location>
</feature>
<dbReference type="Proteomes" id="UP001240250">
    <property type="component" value="Unassembled WGS sequence"/>
</dbReference>
<dbReference type="EMBL" id="JAUSVM010000001">
    <property type="protein sequence ID" value="MDQ0426040.1"/>
    <property type="molecule type" value="Genomic_DNA"/>
</dbReference>
<evidence type="ECO:0000256" key="1">
    <source>
        <dbReference type="ARBA" id="ARBA00004651"/>
    </source>
</evidence>
<dbReference type="Pfam" id="PF06779">
    <property type="entry name" value="MFS_4"/>
    <property type="match status" value="1"/>
</dbReference>
<feature type="transmembrane region" description="Helical" evidence="6">
    <location>
        <begin position="141"/>
        <end position="162"/>
    </location>
</feature>
<dbReference type="Gene3D" id="1.20.1250.20">
    <property type="entry name" value="MFS general substrate transporter like domains"/>
    <property type="match status" value="2"/>
</dbReference>
<sequence>MTVKRSLRPGAAGVVAGGAGLVAVTYGVVRYGYGLQLPAITAELGLTPSTAGLVAAGSFAAYCATALLARRLVPRRGARVVLWVAAVLAAAGGVLVALAPSAAVLAVGVLVAGGAAGAASPALVVAVAARVAPARADRAQAVVNAGTGAGVAVAGAVALVAPHAWRPVWAGAAVAALLVAAVVDRATSWPAPTGAGRSRPPGGADGRSLRRPALAAVLAGVGSAAVWTFGRDLLTTTGGLPARTSAVLWCLLGVAAVLGAVSGDAVRVLGLRGAWWLTAVASAVGTLGLALAPDRPVLAGFAAALFGGAYTALSGVLIAWAAHLRPAAPGPTTAVLFVALTAGQAVGATVTGAVADAVGPVPAFLLGAVLLLAAAVPAPRRTPRAAGVRGGPAPGVEPSERTPDAVARGRPPGVRTARPRRTVAARRADPGAGGGGR</sequence>
<feature type="transmembrane region" description="Helical" evidence="6">
    <location>
        <begin position="49"/>
        <end position="68"/>
    </location>
</feature>
<protein>
    <submittedName>
        <fullName evidence="8">MFS family arabinose efflux permease</fullName>
    </submittedName>
</protein>
<keyword evidence="4 6" id="KW-0472">Membrane</keyword>
<organism evidence="8 9">
    <name type="scientific">Cellulomonas iranensis</name>
    <dbReference type="NCBI Taxonomy" id="76862"/>
    <lineage>
        <taxon>Bacteria</taxon>
        <taxon>Bacillati</taxon>
        <taxon>Actinomycetota</taxon>
        <taxon>Actinomycetes</taxon>
        <taxon>Micrococcales</taxon>
        <taxon>Cellulomonadaceae</taxon>
        <taxon>Cellulomonas</taxon>
    </lineage>
</organism>
<keyword evidence="2 6" id="KW-0812">Transmembrane</keyword>
<dbReference type="PANTHER" id="PTHR23537:SF1">
    <property type="entry name" value="SUGAR TRANSPORTER"/>
    <property type="match status" value="1"/>
</dbReference>
<feature type="transmembrane region" description="Helical" evidence="6">
    <location>
        <begin position="273"/>
        <end position="292"/>
    </location>
</feature>
<dbReference type="RefSeq" id="WP_307416673.1">
    <property type="nucleotide sequence ID" value="NZ_JAUSVM010000001.1"/>
</dbReference>
<proteinExistence type="predicted"/>
<comment type="caution">
    <text evidence="8">The sequence shown here is derived from an EMBL/GenBank/DDBJ whole genome shotgun (WGS) entry which is preliminary data.</text>
</comment>